<name>A0A1I3B2T3_9LACT</name>
<proteinExistence type="inferred from homology"/>
<protein>
    <submittedName>
        <fullName evidence="5">Aldehyde dehydrogenase family protein</fullName>
    </submittedName>
</protein>
<evidence type="ECO:0000313" key="5">
    <source>
        <dbReference type="EMBL" id="SFH56617.1"/>
    </source>
</evidence>
<evidence type="ECO:0000256" key="1">
    <source>
        <dbReference type="ARBA" id="ARBA00023002"/>
    </source>
</evidence>
<dbReference type="InterPro" id="IPR015590">
    <property type="entry name" value="Aldehyde_DH_dom"/>
</dbReference>
<comment type="similarity">
    <text evidence="3">Belongs to the aldehyde dehydrogenase family.</text>
</comment>
<evidence type="ECO:0000313" key="6">
    <source>
        <dbReference type="Proteomes" id="UP000198668"/>
    </source>
</evidence>
<dbReference type="PROSITE" id="PS00070">
    <property type="entry name" value="ALDEHYDE_DEHYDR_CYS"/>
    <property type="match status" value="1"/>
</dbReference>
<dbReference type="AlphaFoldDB" id="A0A1I3B2T3"/>
<dbReference type="InterPro" id="IPR016162">
    <property type="entry name" value="Ald_DH_N"/>
</dbReference>
<keyword evidence="6" id="KW-1185">Reference proteome</keyword>
<evidence type="ECO:0000259" key="4">
    <source>
        <dbReference type="Pfam" id="PF00171"/>
    </source>
</evidence>
<sequence>MYKKPLGVVAGILPWNYPFFLFARKVAPALLTGNTVVLKPSSSSPNNGLIAAQLLDQIGLPKGVVNIVSGNREIGDQLARSPKVDMVSITGSVGAGQSVMKAAAENVTKVSLELGGKAPTVVWKDADLDLTVKSIVDSRVINSGQVCNCTERVYVHGDIADEFYDRITEAMKKVRYGNPLGNEEVDMGPLITQSGLENVESMVNKAVDEGAKVLTGGQRDAKADCFFFEPTVIGHATNKMEIM</sequence>
<dbReference type="InterPro" id="IPR029510">
    <property type="entry name" value="Ald_DH_CS_GLU"/>
</dbReference>
<gene>
    <name evidence="5" type="ORF">SAMN04489868_10381</name>
</gene>
<feature type="domain" description="Aldehyde dehydrogenase" evidence="4">
    <location>
        <begin position="2"/>
        <end position="243"/>
    </location>
</feature>
<dbReference type="InterPro" id="IPR016163">
    <property type="entry name" value="Ald_DH_C"/>
</dbReference>
<dbReference type="PROSITE" id="PS00687">
    <property type="entry name" value="ALDEHYDE_DEHYDR_GLU"/>
    <property type="match status" value="1"/>
</dbReference>
<organism evidence="5 6">
    <name type="scientific">Pisciglobus halotolerans</name>
    <dbReference type="NCBI Taxonomy" id="745365"/>
    <lineage>
        <taxon>Bacteria</taxon>
        <taxon>Bacillati</taxon>
        <taxon>Bacillota</taxon>
        <taxon>Bacilli</taxon>
        <taxon>Lactobacillales</taxon>
        <taxon>Carnobacteriaceae</taxon>
    </lineage>
</organism>
<evidence type="ECO:0000256" key="2">
    <source>
        <dbReference type="PROSITE-ProRule" id="PRU10007"/>
    </source>
</evidence>
<dbReference type="Gene3D" id="3.40.309.10">
    <property type="entry name" value="Aldehyde Dehydrogenase, Chain A, domain 2"/>
    <property type="match status" value="1"/>
</dbReference>
<dbReference type="Gene3D" id="3.40.605.10">
    <property type="entry name" value="Aldehyde Dehydrogenase, Chain A, domain 1"/>
    <property type="match status" value="1"/>
</dbReference>
<feature type="active site" evidence="2">
    <location>
        <position position="113"/>
    </location>
</feature>
<dbReference type="Proteomes" id="UP000198668">
    <property type="component" value="Unassembled WGS sequence"/>
</dbReference>
<accession>A0A1I3B2T3</accession>
<dbReference type="SUPFAM" id="SSF53720">
    <property type="entry name" value="ALDH-like"/>
    <property type="match status" value="1"/>
</dbReference>
<evidence type="ECO:0000256" key="3">
    <source>
        <dbReference type="RuleBase" id="RU003345"/>
    </source>
</evidence>
<keyword evidence="1 3" id="KW-0560">Oxidoreductase</keyword>
<dbReference type="GO" id="GO:0016620">
    <property type="term" value="F:oxidoreductase activity, acting on the aldehyde or oxo group of donors, NAD or NADP as acceptor"/>
    <property type="evidence" value="ECO:0007669"/>
    <property type="project" value="InterPro"/>
</dbReference>
<dbReference type="EMBL" id="FOQE01000003">
    <property type="protein sequence ID" value="SFH56617.1"/>
    <property type="molecule type" value="Genomic_DNA"/>
</dbReference>
<dbReference type="PANTHER" id="PTHR11699">
    <property type="entry name" value="ALDEHYDE DEHYDROGENASE-RELATED"/>
    <property type="match status" value="1"/>
</dbReference>
<dbReference type="InterPro" id="IPR016161">
    <property type="entry name" value="Ald_DH/histidinol_DH"/>
</dbReference>
<reference evidence="5 6" key="1">
    <citation type="submission" date="2016-10" db="EMBL/GenBank/DDBJ databases">
        <authorList>
            <person name="de Groot N.N."/>
        </authorList>
    </citation>
    <scope>NUCLEOTIDE SEQUENCE [LARGE SCALE GENOMIC DNA]</scope>
    <source>
        <strain evidence="5 6">DSM 27630</strain>
    </source>
</reference>
<dbReference type="Pfam" id="PF00171">
    <property type="entry name" value="Aldedh"/>
    <property type="match status" value="1"/>
</dbReference>
<dbReference type="InterPro" id="IPR016160">
    <property type="entry name" value="Ald_DH_CS_CYS"/>
</dbReference>